<dbReference type="SUPFAM" id="SSF53335">
    <property type="entry name" value="S-adenosyl-L-methionine-dependent methyltransferases"/>
    <property type="match status" value="1"/>
</dbReference>
<dbReference type="ExpressionAtlas" id="A0A1D6ESV1">
    <property type="expression patterns" value="baseline and differential"/>
</dbReference>
<dbReference type="SUPFAM" id="SSF51905">
    <property type="entry name" value="FAD/NAD(P)-binding domain"/>
    <property type="match status" value="1"/>
</dbReference>
<dbReference type="PANTHER" id="PTHR43675">
    <property type="entry name" value="ARSENITE METHYLTRANSFERASE"/>
    <property type="match status" value="1"/>
</dbReference>
<evidence type="ECO:0000259" key="1">
    <source>
        <dbReference type="Pfam" id="PF01593"/>
    </source>
</evidence>
<dbReference type="PRINTS" id="PR00419">
    <property type="entry name" value="ADXRDTASE"/>
</dbReference>
<dbReference type="FunCoup" id="A0A1D6ESV1">
    <property type="interactions" value="17"/>
</dbReference>
<dbReference type="GO" id="GO:0016491">
    <property type="term" value="F:oxidoreductase activity"/>
    <property type="evidence" value="ECO:0007669"/>
    <property type="project" value="InterPro"/>
</dbReference>
<sequence>MRVAVVGAGVSGLAAAHELARSGGSRVTVYEKEDYLGGHARTVAVEDADAASTVQLDLGFMVFNRVTYPNMLEWFEGLGVEMEISDMSFSVSTELGASGSRCEWGSRNGISGLLAQKSNALSPSFWRMIREILKFKNDALRYLEDHENNPDMDRNETLGQFIRSHGYSQFFQEAYLTPICACIWSCPSQGVLGFSAFFVLSFCRNHHLLQLFGRPQWLTVKGRSHSYVHKVREELESMGCQIKTSCEIKSVSSSEGGTANARSSSRISSGYHLVTHPKQVIGIVLFASGFRVTVFDGSEETYDRIIFGVHAPDALKILGAEATHEELRILGAFQYVYSDIYLHSDKSLMPRSLSAWSSWNFLGTTSKGVCVTYWLNLLQNIESTSRPFLVTLNPPHVPDHVFLKWYTSHPVPSVAAAKASLELHHIQGNRGIWFCGAYQGYGFHEDGLKAGKAAAQDLLGKESDLLVNPKQMIPSWSEAGARLLVTRFLGQYVSVGNLVLLEEGGTMFSFGEVGKKCHVKSVLRVHDPMFYWKVATEADLGLADAYINGYFSFVDKREGLLNLFLILIANRDANKSSSSAAGKRGWWTPLLLTAGVASAKYFLRHIARRNSVSQTRQNISQHYDLSNEFFSLFLDPSMTYSCAIFKTEDQSLEAAQLQKVCLLIDKAKVERDHHVLEIGCGWGSLAIQLVKQTGCKYTGITLSVEQLKYAQRKVKEAGLEDHISFMLCDYRQIPTQRKYDRIISCEMIEGVGHEYMDDFFGCCESLLAQDGIFVLQFISIPEERYEEYRRSSDFIKEYIFPGGCLPSLARITSAMSAASRLCIEHLENIGYHYYPTLIQWRDNFMANKDAILALGFDEKFIRIWEYYFIYCAAGFKSRTLGNYQIVFSRPGNDKLGDSGIHSLSKLSGS</sequence>
<dbReference type="Gene3D" id="3.50.50.60">
    <property type="entry name" value="FAD/NAD(P)-binding domain"/>
    <property type="match status" value="1"/>
</dbReference>
<reference evidence="2" key="1">
    <citation type="submission" date="2015-12" db="EMBL/GenBank/DDBJ databases">
        <title>Update maize B73 reference genome by single molecule sequencing technologies.</title>
        <authorList>
            <consortium name="Maize Genome Sequencing Project"/>
            <person name="Ware D."/>
        </authorList>
    </citation>
    <scope>NUCLEOTIDE SEQUENCE [LARGE SCALE GENOMIC DNA]</scope>
    <source>
        <tissue evidence="2">Seedling</tissue>
    </source>
</reference>
<dbReference type="Gene3D" id="3.40.50.150">
    <property type="entry name" value="Vaccinia Virus protein VP39"/>
    <property type="match status" value="1"/>
</dbReference>
<protein>
    <submittedName>
        <fullName evidence="2">Cyclopropane fatty acid synthase</fullName>
    </submittedName>
</protein>
<dbReference type="InterPro" id="IPR026669">
    <property type="entry name" value="Arsenite_MeTrfase-like"/>
</dbReference>
<dbReference type="Pfam" id="PF02353">
    <property type="entry name" value="CMAS"/>
    <property type="match status" value="1"/>
</dbReference>
<feature type="domain" description="Amine oxidase" evidence="1">
    <location>
        <begin position="10"/>
        <end position="458"/>
    </location>
</feature>
<dbReference type="InterPro" id="IPR002937">
    <property type="entry name" value="Amino_oxidase"/>
</dbReference>
<accession>A0A1D6ESV1</accession>
<dbReference type="STRING" id="4577.A0A1D6ESV1"/>
<proteinExistence type="predicted"/>
<name>A0A1D6ESV1_MAIZE</name>
<dbReference type="InterPro" id="IPR029063">
    <property type="entry name" value="SAM-dependent_MTases_sf"/>
</dbReference>
<dbReference type="Pfam" id="PF01593">
    <property type="entry name" value="Amino_oxidase"/>
    <property type="match status" value="1"/>
</dbReference>
<dbReference type="GO" id="GO:0050660">
    <property type="term" value="F:flavin adenine dinucleotide binding"/>
    <property type="evidence" value="ECO:0007669"/>
    <property type="project" value="UniProtKB-ARBA"/>
</dbReference>
<dbReference type="AlphaFoldDB" id="A0A1D6ESV1"/>
<organism evidence="2">
    <name type="scientific">Zea mays</name>
    <name type="common">Maize</name>
    <dbReference type="NCBI Taxonomy" id="4577"/>
    <lineage>
        <taxon>Eukaryota</taxon>
        <taxon>Viridiplantae</taxon>
        <taxon>Streptophyta</taxon>
        <taxon>Embryophyta</taxon>
        <taxon>Tracheophyta</taxon>
        <taxon>Spermatophyta</taxon>
        <taxon>Magnoliopsida</taxon>
        <taxon>Liliopsida</taxon>
        <taxon>Poales</taxon>
        <taxon>Poaceae</taxon>
        <taxon>PACMAD clade</taxon>
        <taxon>Panicoideae</taxon>
        <taxon>Andropogonodae</taxon>
        <taxon>Andropogoneae</taxon>
        <taxon>Tripsacinae</taxon>
        <taxon>Zea</taxon>
    </lineage>
</organism>
<evidence type="ECO:0000313" key="2">
    <source>
        <dbReference type="EMBL" id="ONM22784.1"/>
    </source>
</evidence>
<dbReference type="SMR" id="A0A1D6ESV1"/>
<dbReference type="InParanoid" id="A0A1D6ESV1"/>
<dbReference type="InterPro" id="IPR036188">
    <property type="entry name" value="FAD/NAD-bd_sf"/>
</dbReference>
<dbReference type="PANTHER" id="PTHR43675:SF30">
    <property type="entry name" value="CYCLOPROPANE-FATTY-ACYL-PHOSPHOLIPID SYNTHASE"/>
    <property type="match status" value="1"/>
</dbReference>
<dbReference type="EMBL" id="CM007648">
    <property type="protein sequence ID" value="ONM22784.1"/>
    <property type="molecule type" value="Genomic_DNA"/>
</dbReference>
<dbReference type="IntAct" id="A0A1D6ESV1">
    <property type="interactions" value="2"/>
</dbReference>
<gene>
    <name evidence="2" type="ORF">ZEAMMB73_Zm00001d006098</name>
</gene>
<dbReference type="CDD" id="cd02440">
    <property type="entry name" value="AdoMet_MTases"/>
    <property type="match status" value="1"/>
</dbReference>